<dbReference type="InterPro" id="IPR038449">
    <property type="entry name" value="SirA_sf"/>
</dbReference>
<dbReference type="InterPro" id="IPR019683">
    <property type="entry name" value="SirA"/>
</dbReference>
<dbReference type="AlphaFoldDB" id="A0AA42BQ72"/>
<evidence type="ECO:0000313" key="1">
    <source>
        <dbReference type="EMBL" id="MCP8969101.1"/>
    </source>
</evidence>
<name>A0AA42BQ72_9BACI</name>
<protein>
    <submittedName>
        <fullName evidence="1">Sporulation inhibitor of replication protein SirA</fullName>
    </submittedName>
</protein>
<gene>
    <name evidence="1" type="primary">sirA</name>
    <name evidence="1" type="ORF">NK662_11175</name>
</gene>
<evidence type="ECO:0000313" key="2">
    <source>
        <dbReference type="Proteomes" id="UP001156102"/>
    </source>
</evidence>
<dbReference type="EMBL" id="JANCLT010000005">
    <property type="protein sequence ID" value="MCP8969101.1"/>
    <property type="molecule type" value="Genomic_DNA"/>
</dbReference>
<dbReference type="Gene3D" id="3.30.310.250">
    <property type="entry name" value="Sporulation inhibitor of replication protein SirA"/>
    <property type="match status" value="1"/>
</dbReference>
<dbReference type="RefSeq" id="WP_254759019.1">
    <property type="nucleotide sequence ID" value="NZ_JANCLT010000005.1"/>
</dbReference>
<keyword evidence="2" id="KW-1185">Reference proteome</keyword>
<accession>A0AA42BQ72</accession>
<comment type="caution">
    <text evidence="1">The sequence shown here is derived from an EMBL/GenBank/DDBJ whole genome shotgun (WGS) entry which is preliminary data.</text>
</comment>
<dbReference type="Pfam" id="PF10747">
    <property type="entry name" value="SirA"/>
    <property type="match status" value="1"/>
</dbReference>
<dbReference type="Proteomes" id="UP001156102">
    <property type="component" value="Unassembled WGS sequence"/>
</dbReference>
<proteinExistence type="predicted"/>
<reference evidence="1" key="1">
    <citation type="submission" date="2022-07" db="EMBL/GenBank/DDBJ databases">
        <authorList>
            <person name="Li W.-J."/>
            <person name="Deng Q.-Q."/>
        </authorList>
    </citation>
    <scope>NUCLEOTIDE SEQUENCE</scope>
    <source>
        <strain evidence="1">SYSU M60031</strain>
    </source>
</reference>
<organism evidence="1 2">
    <name type="scientific">Ectobacillus ponti</name>
    <dbReference type="NCBI Taxonomy" id="2961894"/>
    <lineage>
        <taxon>Bacteria</taxon>
        <taxon>Bacillati</taxon>
        <taxon>Bacillota</taxon>
        <taxon>Bacilli</taxon>
        <taxon>Bacillales</taxon>
        <taxon>Bacillaceae</taxon>
        <taxon>Ectobacillus</taxon>
    </lineage>
</organism>
<sequence length="147" mass="17709">MKTYHLYLMQHDIAKEYFGRESLLFDLFSRFTRSRSLAEKKVLYRQIKYVTKPLPALKLHHRTEQALGSHPGYRREGNTHWLWESGQAWTKLTLHRQYAVLESSGHYELEAMFFEVLRKQEATFLALNYENEQSGWLNPIRQERKYV</sequence>